<dbReference type="GO" id="GO:0008803">
    <property type="term" value="F:bis(5'-nucleosyl)-tetraphosphatase (symmetrical) activity"/>
    <property type="evidence" value="ECO:0007669"/>
    <property type="project" value="TreeGrafter"/>
</dbReference>
<gene>
    <name evidence="1" type="ORF">K1I37_15000</name>
</gene>
<dbReference type="GO" id="GO:0005737">
    <property type="term" value="C:cytoplasm"/>
    <property type="evidence" value="ECO:0007669"/>
    <property type="project" value="TreeGrafter"/>
</dbReference>
<reference evidence="2" key="1">
    <citation type="journal article" date="2022" name="G3 (Bethesda)">
        <title>Unveiling the complete genome sequence of Alicyclobacillus acidoterrestris DSM 3922T, a taint-producing strain.</title>
        <authorList>
            <person name="Leonardo I.C."/>
            <person name="Barreto Crespo M.T."/>
            <person name="Gaspar F.B."/>
        </authorList>
    </citation>
    <scope>NUCLEOTIDE SEQUENCE [LARGE SCALE GENOMIC DNA]</scope>
    <source>
        <strain evidence="2">DSM 3922</strain>
    </source>
</reference>
<dbReference type="InterPro" id="IPR050126">
    <property type="entry name" value="Ap4A_hydrolase"/>
</dbReference>
<evidence type="ECO:0000313" key="1">
    <source>
        <dbReference type="EMBL" id="UNO47980.1"/>
    </source>
</evidence>
<dbReference type="Pfam" id="PF00149">
    <property type="entry name" value="Metallophos"/>
    <property type="match status" value="1"/>
</dbReference>
<dbReference type="PANTHER" id="PTHR42850">
    <property type="entry name" value="METALLOPHOSPHOESTERASE"/>
    <property type="match status" value="1"/>
</dbReference>
<name>T0DDG9_ALIAG</name>
<dbReference type="Gene3D" id="3.60.21.10">
    <property type="match status" value="1"/>
</dbReference>
<dbReference type="OrthoDB" id="384253at2"/>
<sequence length="214" mass="24562">MGRLLALSDIHGCYDQFDAILLESNYNPDCDQLVLLGDYIDRGPRVRDVLQRVVQLKKDGAICLPGNHEDMCINALSPRNQLDGYLDMQLWVQNGGWSTLDAFEGYMYELDRYVAWFKTLPLYHETDHYIFTHAHMAPNTPVSEQTRDDLLWGRHELPVGVDKVNVHGHTPVDGVILVHDQLYVDTGCVFRGKLSMVELPKDGDIERMKVWDVY</sequence>
<dbReference type="STRING" id="1356854.N007_05480"/>
<accession>T0DDG9</accession>
<dbReference type="Proteomes" id="UP000829401">
    <property type="component" value="Chromosome"/>
</dbReference>
<accession>A0A9E7CRI8</accession>
<dbReference type="PANTHER" id="PTHR42850:SF4">
    <property type="entry name" value="ZINC-DEPENDENT ENDOPOLYPHOSPHATASE"/>
    <property type="match status" value="1"/>
</dbReference>
<dbReference type="SUPFAM" id="SSF56300">
    <property type="entry name" value="Metallo-dependent phosphatases"/>
    <property type="match status" value="1"/>
</dbReference>
<dbReference type="InterPro" id="IPR004843">
    <property type="entry name" value="Calcineurin-like_PHP"/>
</dbReference>
<evidence type="ECO:0000313" key="2">
    <source>
        <dbReference type="Proteomes" id="UP000829401"/>
    </source>
</evidence>
<proteinExistence type="predicted"/>
<dbReference type="GO" id="GO:0016791">
    <property type="term" value="F:phosphatase activity"/>
    <property type="evidence" value="ECO:0007669"/>
    <property type="project" value="TreeGrafter"/>
</dbReference>
<protein>
    <submittedName>
        <fullName evidence="1">Serine/threonine protein phosphatase</fullName>
    </submittedName>
</protein>
<dbReference type="EMBL" id="CP080467">
    <property type="protein sequence ID" value="UNO47980.1"/>
    <property type="molecule type" value="Genomic_DNA"/>
</dbReference>
<dbReference type="CDD" id="cd00144">
    <property type="entry name" value="MPP_PPP_family"/>
    <property type="match status" value="1"/>
</dbReference>
<dbReference type="AlphaFoldDB" id="T0DDG9"/>
<dbReference type="KEGG" id="aaco:K1I37_15000"/>
<organism evidence="1 2">
    <name type="scientific">Alicyclobacillus acidoterrestris (strain ATCC 49025 / DSM 3922 / CIP 106132 / NCIMB 13137 / GD3B)</name>
    <dbReference type="NCBI Taxonomy" id="1356854"/>
    <lineage>
        <taxon>Bacteria</taxon>
        <taxon>Bacillati</taxon>
        <taxon>Bacillota</taxon>
        <taxon>Bacilli</taxon>
        <taxon>Bacillales</taxon>
        <taxon>Alicyclobacillaceae</taxon>
        <taxon>Alicyclobacillus</taxon>
    </lineage>
</organism>
<dbReference type="GO" id="GO:0110154">
    <property type="term" value="P:RNA decapping"/>
    <property type="evidence" value="ECO:0007669"/>
    <property type="project" value="TreeGrafter"/>
</dbReference>
<keyword evidence="2" id="KW-1185">Reference proteome</keyword>
<dbReference type="RefSeq" id="WP_021296139.1">
    <property type="nucleotide sequence ID" value="NZ_AURB01000124.1"/>
</dbReference>
<dbReference type="InterPro" id="IPR029052">
    <property type="entry name" value="Metallo-depent_PP-like"/>
</dbReference>
<dbReference type="eggNOG" id="COG0639">
    <property type="taxonomic scope" value="Bacteria"/>
</dbReference>